<gene>
    <name evidence="3" type="ORF">Pfra01_002452600</name>
</gene>
<organism evidence="3 4">
    <name type="scientific">Phytophthora fragariaefolia</name>
    <dbReference type="NCBI Taxonomy" id="1490495"/>
    <lineage>
        <taxon>Eukaryota</taxon>
        <taxon>Sar</taxon>
        <taxon>Stramenopiles</taxon>
        <taxon>Oomycota</taxon>
        <taxon>Peronosporomycetes</taxon>
        <taxon>Peronosporales</taxon>
        <taxon>Peronosporaceae</taxon>
        <taxon>Phytophthora</taxon>
    </lineage>
</organism>
<dbReference type="Proteomes" id="UP001165121">
    <property type="component" value="Unassembled WGS sequence"/>
</dbReference>
<keyword evidence="4" id="KW-1185">Reference proteome</keyword>
<evidence type="ECO:0000256" key="2">
    <source>
        <dbReference type="SAM" id="SignalP"/>
    </source>
</evidence>
<dbReference type="EMBL" id="BSXT01004362">
    <property type="protein sequence ID" value="GMF57485.1"/>
    <property type="molecule type" value="Genomic_DNA"/>
</dbReference>
<sequence length="164" mass="17822">MRFNAFLLVVVVTLAVCCHGLTLANADNAARKNTVSARIAPALRKLEDTAAIDAEEEERGFDKLRTLFDNLPFLSKLKGLAGKSTDVNKVKAAAEKSPEVSKLKAAVGGNPIKLTYKDAKKMLEEAKKKHPAIGVMMSVLKMLAVVGVIAFTTGFIVYIHENYF</sequence>
<dbReference type="AlphaFoldDB" id="A0A9W6YAA3"/>
<name>A0A9W6YAA3_9STRA</name>
<protein>
    <submittedName>
        <fullName evidence="3">Unnamed protein product</fullName>
    </submittedName>
</protein>
<evidence type="ECO:0000313" key="3">
    <source>
        <dbReference type="EMBL" id="GMF57485.1"/>
    </source>
</evidence>
<evidence type="ECO:0000256" key="1">
    <source>
        <dbReference type="SAM" id="Phobius"/>
    </source>
</evidence>
<comment type="caution">
    <text evidence="3">The sequence shown here is derived from an EMBL/GenBank/DDBJ whole genome shotgun (WGS) entry which is preliminary data.</text>
</comment>
<reference evidence="3" key="1">
    <citation type="submission" date="2023-04" db="EMBL/GenBank/DDBJ databases">
        <title>Phytophthora fragariaefolia NBRC 109709.</title>
        <authorList>
            <person name="Ichikawa N."/>
            <person name="Sato H."/>
            <person name="Tonouchi N."/>
        </authorList>
    </citation>
    <scope>NUCLEOTIDE SEQUENCE</scope>
    <source>
        <strain evidence="3">NBRC 109709</strain>
    </source>
</reference>
<feature type="transmembrane region" description="Helical" evidence="1">
    <location>
        <begin position="132"/>
        <end position="159"/>
    </location>
</feature>
<evidence type="ECO:0000313" key="4">
    <source>
        <dbReference type="Proteomes" id="UP001165121"/>
    </source>
</evidence>
<proteinExistence type="predicted"/>
<keyword evidence="1" id="KW-1133">Transmembrane helix</keyword>
<feature type="signal peptide" evidence="2">
    <location>
        <begin position="1"/>
        <end position="20"/>
    </location>
</feature>
<keyword evidence="1" id="KW-0472">Membrane</keyword>
<dbReference type="OrthoDB" id="168408at2759"/>
<keyword evidence="2" id="KW-0732">Signal</keyword>
<feature type="chain" id="PRO_5040767129" evidence="2">
    <location>
        <begin position="21"/>
        <end position="164"/>
    </location>
</feature>
<accession>A0A9W6YAA3</accession>
<keyword evidence="1" id="KW-0812">Transmembrane</keyword>